<reference evidence="1" key="1">
    <citation type="journal article" date="2020" name="Stud. Mycol.">
        <title>101 Dothideomycetes genomes: a test case for predicting lifestyles and emergence of pathogens.</title>
        <authorList>
            <person name="Haridas S."/>
            <person name="Albert R."/>
            <person name="Binder M."/>
            <person name="Bloem J."/>
            <person name="Labutti K."/>
            <person name="Salamov A."/>
            <person name="Andreopoulos B."/>
            <person name="Baker S."/>
            <person name="Barry K."/>
            <person name="Bills G."/>
            <person name="Bluhm B."/>
            <person name="Cannon C."/>
            <person name="Castanera R."/>
            <person name="Culley D."/>
            <person name="Daum C."/>
            <person name="Ezra D."/>
            <person name="Gonzalez J."/>
            <person name="Henrissat B."/>
            <person name="Kuo A."/>
            <person name="Liang C."/>
            <person name="Lipzen A."/>
            <person name="Lutzoni F."/>
            <person name="Magnuson J."/>
            <person name="Mondo S."/>
            <person name="Nolan M."/>
            <person name="Ohm R."/>
            <person name="Pangilinan J."/>
            <person name="Park H.-J."/>
            <person name="Ramirez L."/>
            <person name="Alfaro M."/>
            <person name="Sun H."/>
            <person name="Tritt A."/>
            <person name="Yoshinaga Y."/>
            <person name="Zwiers L.-H."/>
            <person name="Turgeon B."/>
            <person name="Goodwin S."/>
            <person name="Spatafora J."/>
            <person name="Crous P."/>
            <person name="Grigoriev I."/>
        </authorList>
    </citation>
    <scope>NUCLEOTIDE SEQUENCE</scope>
    <source>
        <strain evidence="1">CBS 122681</strain>
    </source>
</reference>
<name>A0A6A6TQC9_9PLEO</name>
<keyword evidence="2" id="KW-1185">Reference proteome</keyword>
<gene>
    <name evidence="1" type="ORF">K491DRAFT_710419</name>
</gene>
<dbReference type="AlphaFoldDB" id="A0A6A6TQC9"/>
<organism evidence="1 2">
    <name type="scientific">Lophiostoma macrostomum CBS 122681</name>
    <dbReference type="NCBI Taxonomy" id="1314788"/>
    <lineage>
        <taxon>Eukaryota</taxon>
        <taxon>Fungi</taxon>
        <taxon>Dikarya</taxon>
        <taxon>Ascomycota</taxon>
        <taxon>Pezizomycotina</taxon>
        <taxon>Dothideomycetes</taxon>
        <taxon>Pleosporomycetidae</taxon>
        <taxon>Pleosporales</taxon>
        <taxon>Lophiostomataceae</taxon>
        <taxon>Lophiostoma</taxon>
    </lineage>
</organism>
<proteinExistence type="predicted"/>
<dbReference type="OrthoDB" id="3775898at2759"/>
<sequence>MAQNNPTLVDLLSTRFSPIQENISEYLGAAEILALRQTATGFSDLVESLRDTKYNIKNFLARWFSDTKEFRSLQGKCNAYIVGDCTLDYFARETASCVLGISIEKKYKKAITDYILAQGYDKDEDNDDGVIWFSIETDTEEIVIRMTLQSQSSMFAVLSRSYTTGSFVVITWNKAYCLLPYQTIVLKEIYLLSDMDQGATMELVDFSEQGYKTMSVHFRDRGKHKPLVRLRRVGDRYTWVMKLDTDGVEIPEVPDSVIESCTFRLRVEEEEGPIRERETVAHYETRCKPLFAPVLRYQYVIVKGRQREDPDHVELSETLQSRLSELTKMEILKIPKAQRTADCSRWLRESLSLKWIYDRFVDFPPSWTFYDDEVTKAMDYYWKRSQYKEGTSEEEER</sequence>
<dbReference type="Proteomes" id="UP000799324">
    <property type="component" value="Unassembled WGS sequence"/>
</dbReference>
<protein>
    <submittedName>
        <fullName evidence="1">Uncharacterized protein</fullName>
    </submittedName>
</protein>
<accession>A0A6A6TQC9</accession>
<dbReference type="EMBL" id="MU004291">
    <property type="protein sequence ID" value="KAF2662002.1"/>
    <property type="molecule type" value="Genomic_DNA"/>
</dbReference>
<evidence type="ECO:0000313" key="1">
    <source>
        <dbReference type="EMBL" id="KAF2662002.1"/>
    </source>
</evidence>
<evidence type="ECO:0000313" key="2">
    <source>
        <dbReference type="Proteomes" id="UP000799324"/>
    </source>
</evidence>